<sequence>MGETMTLQRNKVFRAERPSRETFRELLANDWLRCFPNAVRGAAADAMGCDKRTIANTIAEAHLPDSYTLVMSLLADKTALDGLLSLVGMKAVPLKSEAANDLHTISSLSNLAGQFASALEDGHRDHRETCQLADAARPLMKALAAICSEADTVRAA</sequence>
<proteinExistence type="predicted"/>
<dbReference type="Proteomes" id="UP000190989">
    <property type="component" value="Unassembled WGS sequence"/>
</dbReference>
<gene>
    <name evidence="1" type="ORF">SAMN06295987_104307</name>
</gene>
<reference evidence="2" key="1">
    <citation type="submission" date="2017-02" db="EMBL/GenBank/DDBJ databases">
        <authorList>
            <person name="Varghese N."/>
            <person name="Submissions S."/>
        </authorList>
    </citation>
    <scope>NUCLEOTIDE SEQUENCE [LARGE SCALE GENOMIC DNA]</scope>
    <source>
        <strain evidence="2">SM117</strain>
    </source>
</reference>
<dbReference type="AlphaFoldDB" id="A0A1U6I7D9"/>
<dbReference type="RefSeq" id="WP_079730950.1">
    <property type="nucleotide sequence ID" value="NZ_FVZE01000004.1"/>
</dbReference>
<organism evidence="1 2">
    <name type="scientific">Novosphingobium mathurense</name>
    <dbReference type="NCBI Taxonomy" id="428990"/>
    <lineage>
        <taxon>Bacteria</taxon>
        <taxon>Pseudomonadati</taxon>
        <taxon>Pseudomonadota</taxon>
        <taxon>Alphaproteobacteria</taxon>
        <taxon>Sphingomonadales</taxon>
        <taxon>Sphingomonadaceae</taxon>
        <taxon>Novosphingobium</taxon>
    </lineage>
</organism>
<keyword evidence="2" id="KW-1185">Reference proteome</keyword>
<dbReference type="STRING" id="428990.SAMN06295987_104307"/>
<name>A0A1U6I7D9_9SPHN</name>
<evidence type="ECO:0008006" key="3">
    <source>
        <dbReference type="Google" id="ProtNLM"/>
    </source>
</evidence>
<dbReference type="EMBL" id="FVZE01000004">
    <property type="protein sequence ID" value="SLK03921.1"/>
    <property type="molecule type" value="Genomic_DNA"/>
</dbReference>
<protein>
    <recommendedName>
        <fullName evidence="3">Phage regulatory protein CII (CP76)</fullName>
    </recommendedName>
</protein>
<evidence type="ECO:0000313" key="2">
    <source>
        <dbReference type="Proteomes" id="UP000190989"/>
    </source>
</evidence>
<evidence type="ECO:0000313" key="1">
    <source>
        <dbReference type="EMBL" id="SLK03921.1"/>
    </source>
</evidence>
<accession>A0A1U6I7D9</accession>